<gene>
    <name evidence="1" type="ORF">HPBE_LOCUS15446</name>
</gene>
<evidence type="ECO:0000313" key="2">
    <source>
        <dbReference type="Proteomes" id="UP000050761"/>
    </source>
</evidence>
<keyword evidence="2" id="KW-1185">Reference proteome</keyword>
<reference evidence="1 2" key="1">
    <citation type="submission" date="2018-11" db="EMBL/GenBank/DDBJ databases">
        <authorList>
            <consortium name="Pathogen Informatics"/>
        </authorList>
    </citation>
    <scope>NUCLEOTIDE SEQUENCE [LARGE SCALE GENOMIC DNA]</scope>
</reference>
<name>A0A183G2D3_HELPZ</name>
<reference evidence="3" key="2">
    <citation type="submission" date="2019-09" db="UniProtKB">
        <authorList>
            <consortium name="WormBaseParasite"/>
        </authorList>
    </citation>
    <scope>IDENTIFICATION</scope>
</reference>
<dbReference type="WBParaSite" id="HPBE_0001544701-mRNA-1">
    <property type="protein sequence ID" value="HPBE_0001544701-mRNA-1"/>
    <property type="gene ID" value="HPBE_0001544701"/>
</dbReference>
<sequence length="119" mass="13037">MDSVPDRDAVCAGDVLTKCHSRATLQLSLNQRLCFQPELQLLRSHQRGGAAAAAVVGGGREWEAFAADSYLHEAAVCIQVNPNGAGRVDSEADWQERDRGFDFGSIRAICSVECFRFHK</sequence>
<organism evidence="2 3">
    <name type="scientific">Heligmosomoides polygyrus</name>
    <name type="common">Parasitic roundworm</name>
    <dbReference type="NCBI Taxonomy" id="6339"/>
    <lineage>
        <taxon>Eukaryota</taxon>
        <taxon>Metazoa</taxon>
        <taxon>Ecdysozoa</taxon>
        <taxon>Nematoda</taxon>
        <taxon>Chromadorea</taxon>
        <taxon>Rhabditida</taxon>
        <taxon>Rhabditina</taxon>
        <taxon>Rhabditomorpha</taxon>
        <taxon>Strongyloidea</taxon>
        <taxon>Heligmosomidae</taxon>
        <taxon>Heligmosomoides</taxon>
    </lineage>
</organism>
<accession>A0A3P7ZLU7</accession>
<dbReference type="EMBL" id="UZAH01028855">
    <property type="protein sequence ID" value="VDP02787.1"/>
    <property type="molecule type" value="Genomic_DNA"/>
</dbReference>
<protein>
    <submittedName>
        <fullName evidence="1 3">Uncharacterized protein</fullName>
    </submittedName>
</protein>
<dbReference type="Proteomes" id="UP000050761">
    <property type="component" value="Unassembled WGS sequence"/>
</dbReference>
<evidence type="ECO:0000313" key="1">
    <source>
        <dbReference type="EMBL" id="VDP02787.1"/>
    </source>
</evidence>
<dbReference type="AlphaFoldDB" id="A0A183G2D3"/>
<proteinExistence type="predicted"/>
<evidence type="ECO:0000313" key="3">
    <source>
        <dbReference type="WBParaSite" id="HPBE_0001544701-mRNA-1"/>
    </source>
</evidence>
<accession>A0A183G2D3</accession>